<feature type="domain" description="SnoaL-like" evidence="1">
    <location>
        <begin position="44"/>
        <end position="157"/>
    </location>
</feature>
<accession>A0A4U3KUG1</accession>
<organism evidence="2 3">
    <name type="scientific">Ilyomonas limi</name>
    <dbReference type="NCBI Taxonomy" id="2575867"/>
    <lineage>
        <taxon>Bacteria</taxon>
        <taxon>Pseudomonadati</taxon>
        <taxon>Bacteroidota</taxon>
        <taxon>Chitinophagia</taxon>
        <taxon>Chitinophagales</taxon>
        <taxon>Chitinophagaceae</taxon>
        <taxon>Ilyomonas</taxon>
    </lineage>
</organism>
<evidence type="ECO:0000313" key="2">
    <source>
        <dbReference type="EMBL" id="TKK65982.1"/>
    </source>
</evidence>
<dbReference type="Proteomes" id="UP000305848">
    <property type="component" value="Unassembled WGS sequence"/>
</dbReference>
<gene>
    <name evidence="2" type="ORF">FC093_18440</name>
</gene>
<dbReference type="InterPro" id="IPR037401">
    <property type="entry name" value="SnoaL-like"/>
</dbReference>
<proteinExistence type="predicted"/>
<dbReference type="SUPFAM" id="SSF54427">
    <property type="entry name" value="NTF2-like"/>
    <property type="match status" value="1"/>
</dbReference>
<comment type="caution">
    <text evidence="2">The sequence shown here is derived from an EMBL/GenBank/DDBJ whole genome shotgun (WGS) entry which is preliminary data.</text>
</comment>
<evidence type="ECO:0000313" key="3">
    <source>
        <dbReference type="Proteomes" id="UP000305848"/>
    </source>
</evidence>
<dbReference type="Pfam" id="PF13577">
    <property type="entry name" value="SnoaL_4"/>
    <property type="match status" value="1"/>
</dbReference>
<protein>
    <submittedName>
        <fullName evidence="2">Nuclear transport factor 2 family protein</fullName>
    </submittedName>
</protein>
<dbReference type="InterPro" id="IPR032710">
    <property type="entry name" value="NTF2-like_dom_sf"/>
</dbReference>
<dbReference type="Gene3D" id="3.10.450.50">
    <property type="match status" value="1"/>
</dbReference>
<keyword evidence="3" id="KW-1185">Reference proteome</keyword>
<dbReference type="EMBL" id="SZQL01000017">
    <property type="protein sequence ID" value="TKK65982.1"/>
    <property type="molecule type" value="Genomic_DNA"/>
</dbReference>
<reference evidence="2 3" key="1">
    <citation type="submission" date="2019-05" db="EMBL/GenBank/DDBJ databases">
        <title>Panacibacter sp. strain 17mud1-8 Genome sequencing and assembly.</title>
        <authorList>
            <person name="Chhetri G."/>
        </authorList>
    </citation>
    <scope>NUCLEOTIDE SEQUENCE [LARGE SCALE GENOMIC DNA]</scope>
    <source>
        <strain evidence="2 3">17mud1-8</strain>
    </source>
</reference>
<name>A0A4U3KUG1_9BACT</name>
<evidence type="ECO:0000259" key="1">
    <source>
        <dbReference type="Pfam" id="PF13577"/>
    </source>
</evidence>
<dbReference type="AlphaFoldDB" id="A0A4U3KUG1"/>
<sequence>MQPLYCIPRCKRIKLFIMKLNISRSLCCFSLLILFVLSCTRRQHTKEEIEQAMNNYDSLIVKQDPAAIAQAFTPDGKLGNAATGRENIRQFLSQITRFKVIEQSSVTNNIQIRGDSALQQGTYIQRNVDTKNDTAKAMGNFTCKWKWIDGEGWKIKHIVTTPF</sequence>